<evidence type="ECO:0000256" key="3">
    <source>
        <dbReference type="ARBA" id="ARBA00023125"/>
    </source>
</evidence>
<evidence type="ECO:0000256" key="4">
    <source>
        <dbReference type="ARBA" id="ARBA00023163"/>
    </source>
</evidence>
<dbReference type="InterPro" id="IPR039538">
    <property type="entry name" value="BetI_C"/>
</dbReference>
<keyword evidence="3 5" id="KW-0238">DNA-binding</keyword>
<dbReference type="PROSITE" id="PS50977">
    <property type="entry name" value="HTH_TETR_2"/>
    <property type="match status" value="1"/>
</dbReference>
<keyword evidence="8" id="KW-1185">Reference proteome</keyword>
<feature type="DNA-binding region" description="H-T-H motif" evidence="5">
    <location>
        <begin position="31"/>
        <end position="50"/>
    </location>
</feature>
<dbReference type="AlphaFoldDB" id="A0A495JHT4"/>
<dbReference type="EMBL" id="RBKT01000001">
    <property type="protein sequence ID" value="RKR88128.1"/>
    <property type="molecule type" value="Genomic_DNA"/>
</dbReference>
<evidence type="ECO:0000313" key="7">
    <source>
        <dbReference type="EMBL" id="RKR88128.1"/>
    </source>
</evidence>
<dbReference type="Pfam" id="PF13977">
    <property type="entry name" value="TetR_C_6"/>
    <property type="match status" value="1"/>
</dbReference>
<comment type="caution">
    <text evidence="7">The sequence shown here is derived from an EMBL/GenBank/DDBJ whole genome shotgun (WGS) entry which is preliminary data.</text>
</comment>
<protein>
    <submittedName>
        <fullName evidence="7">TetR family transcriptional regulator</fullName>
    </submittedName>
</protein>
<keyword evidence="2" id="KW-0805">Transcription regulation</keyword>
<evidence type="ECO:0000256" key="5">
    <source>
        <dbReference type="PROSITE-ProRule" id="PRU00335"/>
    </source>
</evidence>
<keyword evidence="4" id="KW-0804">Transcription</keyword>
<proteinExistence type="predicted"/>
<dbReference type="OrthoDB" id="9816296at2"/>
<dbReference type="InterPro" id="IPR009057">
    <property type="entry name" value="Homeodomain-like_sf"/>
</dbReference>
<gene>
    <name evidence="7" type="ORF">BDK92_2435</name>
</gene>
<dbReference type="SUPFAM" id="SSF46689">
    <property type="entry name" value="Homeodomain-like"/>
    <property type="match status" value="1"/>
</dbReference>
<accession>A0A495JHT4</accession>
<dbReference type="GO" id="GO:0003677">
    <property type="term" value="F:DNA binding"/>
    <property type="evidence" value="ECO:0007669"/>
    <property type="project" value="UniProtKB-UniRule"/>
</dbReference>
<dbReference type="RefSeq" id="WP_121156791.1">
    <property type="nucleotide sequence ID" value="NZ_RBKT01000001.1"/>
</dbReference>
<dbReference type="InterPro" id="IPR036271">
    <property type="entry name" value="Tet_transcr_reg_TetR-rel_C_sf"/>
</dbReference>
<dbReference type="Proteomes" id="UP000277671">
    <property type="component" value="Unassembled WGS sequence"/>
</dbReference>
<dbReference type="Pfam" id="PF00440">
    <property type="entry name" value="TetR_N"/>
    <property type="match status" value="1"/>
</dbReference>
<evidence type="ECO:0000259" key="6">
    <source>
        <dbReference type="PROSITE" id="PS50977"/>
    </source>
</evidence>
<dbReference type="InterPro" id="IPR001647">
    <property type="entry name" value="HTH_TetR"/>
</dbReference>
<dbReference type="Gene3D" id="1.10.357.10">
    <property type="entry name" value="Tetracycline Repressor, domain 2"/>
    <property type="match status" value="1"/>
</dbReference>
<feature type="domain" description="HTH tetR-type" evidence="6">
    <location>
        <begin position="8"/>
        <end position="68"/>
    </location>
</feature>
<evidence type="ECO:0000313" key="8">
    <source>
        <dbReference type="Proteomes" id="UP000277671"/>
    </source>
</evidence>
<keyword evidence="1" id="KW-0678">Repressor</keyword>
<name>A0A495JHT4_9ACTN</name>
<organism evidence="7 8">
    <name type="scientific">Micromonospora pisi</name>
    <dbReference type="NCBI Taxonomy" id="589240"/>
    <lineage>
        <taxon>Bacteria</taxon>
        <taxon>Bacillati</taxon>
        <taxon>Actinomycetota</taxon>
        <taxon>Actinomycetes</taxon>
        <taxon>Micromonosporales</taxon>
        <taxon>Micromonosporaceae</taxon>
        <taxon>Micromonospora</taxon>
    </lineage>
</organism>
<evidence type="ECO:0000256" key="1">
    <source>
        <dbReference type="ARBA" id="ARBA00022491"/>
    </source>
</evidence>
<reference evidence="7 8" key="1">
    <citation type="submission" date="2018-10" db="EMBL/GenBank/DDBJ databases">
        <title>Sequencing the genomes of 1000 actinobacteria strains.</title>
        <authorList>
            <person name="Klenk H.-P."/>
        </authorList>
    </citation>
    <scope>NUCLEOTIDE SEQUENCE [LARGE SCALE GENOMIC DNA]</scope>
    <source>
        <strain evidence="7 8">DSM 45175</strain>
    </source>
</reference>
<dbReference type="SUPFAM" id="SSF48498">
    <property type="entry name" value="Tetracyclin repressor-like, C-terminal domain"/>
    <property type="match status" value="1"/>
</dbReference>
<evidence type="ECO:0000256" key="2">
    <source>
        <dbReference type="ARBA" id="ARBA00023015"/>
    </source>
</evidence>
<sequence>MPKIVDHDSRREELARAVWAVVARAGVEGATVRAVAAEAGWSMGALRYYFATQDGLLRFALEVMLRRAPERLRTQLGSGRTGLEQAQGLLEELLPLDQERLGEVLVWLAFLGRARVDPSLDDLRQTAWQGERYVCRLAVAELARRPWPAELAAPLPAEHLEAEAAQLHTFVDGLALQGATFRAQLPPEQLRDLLRRRLEALESAVREDG</sequence>